<keyword evidence="16" id="KW-1185">Reference proteome</keyword>
<dbReference type="Proteomes" id="UP000630353">
    <property type="component" value="Unassembled WGS sequence"/>
</dbReference>
<gene>
    <name evidence="13" type="primary">atpF</name>
    <name evidence="15" type="ORF">GCM10017083_39740</name>
</gene>
<evidence type="ECO:0000256" key="6">
    <source>
        <dbReference type="ARBA" id="ARBA00022989"/>
    </source>
</evidence>
<accession>A0A918XV13</accession>
<dbReference type="EMBL" id="BMZS01000010">
    <property type="protein sequence ID" value="GHD57813.1"/>
    <property type="molecule type" value="Genomic_DNA"/>
</dbReference>
<dbReference type="GO" id="GO:0005886">
    <property type="term" value="C:plasma membrane"/>
    <property type="evidence" value="ECO:0007669"/>
    <property type="project" value="UniProtKB-SubCell"/>
</dbReference>
<reference evidence="15" key="1">
    <citation type="journal article" date="2014" name="Int. J. Syst. Evol. Microbiol.">
        <title>Complete genome sequence of Corynebacterium casei LMG S-19264T (=DSM 44701T), isolated from a smear-ripened cheese.</title>
        <authorList>
            <consortium name="US DOE Joint Genome Institute (JGI-PGF)"/>
            <person name="Walter F."/>
            <person name="Albersmeier A."/>
            <person name="Kalinowski J."/>
            <person name="Ruckert C."/>
        </authorList>
    </citation>
    <scope>NUCLEOTIDE SEQUENCE</scope>
    <source>
        <strain evidence="15">KCTC 42651</strain>
    </source>
</reference>
<evidence type="ECO:0000256" key="9">
    <source>
        <dbReference type="ARBA" id="ARBA00023310"/>
    </source>
</evidence>
<comment type="similarity">
    <text evidence="1 13">Belongs to the ATPase B chain family.</text>
</comment>
<keyword evidence="5 13" id="KW-0375">Hydrogen ion transport</keyword>
<comment type="function">
    <text evidence="10 13">F(1)F(0) ATP synthase produces ATP from ADP in the presence of a proton or sodium gradient. F-type ATPases consist of two structural domains, F(1) containing the extramembraneous catalytic core and F(0) containing the membrane proton channel, linked together by a central stalk and a peripheral stalk. During catalysis, ATP synthesis in the catalytic domain of F(1) is coupled via a rotary mechanism of the central stalk subunits to proton translocation.</text>
</comment>
<comment type="subunit">
    <text evidence="13">F-type ATPases have 2 components, F(1) - the catalytic core - and F(0) - the membrane proton channel. F(1) has five subunits: alpha(3), beta(3), gamma(1), delta(1), epsilon(1). F(0) has three main subunits: a(1), b(2) and c(10-14). The alpha and beta chains form an alternating ring which encloses part of the gamma chain. F(1) is attached to F(0) by a central stalk formed by the gamma and epsilon chains, while a peripheral stalk is formed by the delta and b chains.</text>
</comment>
<dbReference type="Pfam" id="PF00430">
    <property type="entry name" value="ATP-synt_B"/>
    <property type="match status" value="1"/>
</dbReference>
<evidence type="ECO:0000256" key="14">
    <source>
        <dbReference type="SAM" id="Coils"/>
    </source>
</evidence>
<dbReference type="CDD" id="cd06503">
    <property type="entry name" value="ATP-synt_Fo_b"/>
    <property type="match status" value="1"/>
</dbReference>
<keyword evidence="4 13" id="KW-0812">Transmembrane</keyword>
<evidence type="ECO:0000313" key="16">
    <source>
        <dbReference type="Proteomes" id="UP000630353"/>
    </source>
</evidence>
<comment type="caution">
    <text evidence="15">The sequence shown here is derived from an EMBL/GenBank/DDBJ whole genome shotgun (WGS) entry which is preliminary data.</text>
</comment>
<dbReference type="AlphaFoldDB" id="A0A918XV13"/>
<keyword evidence="14" id="KW-0175">Coiled coil</keyword>
<keyword evidence="8 13" id="KW-0472">Membrane</keyword>
<evidence type="ECO:0000256" key="5">
    <source>
        <dbReference type="ARBA" id="ARBA00022781"/>
    </source>
</evidence>
<keyword evidence="3 13" id="KW-0138">CF(0)</keyword>
<dbReference type="InterPro" id="IPR050059">
    <property type="entry name" value="ATP_synthase_B_chain"/>
</dbReference>
<dbReference type="PANTHER" id="PTHR33445">
    <property type="entry name" value="ATP SYNTHASE SUBUNIT B', CHLOROPLASTIC"/>
    <property type="match status" value="1"/>
</dbReference>
<name>A0A918XV13_9PROT</name>
<dbReference type="RefSeq" id="WP_189992902.1">
    <property type="nucleotide sequence ID" value="NZ_BMZS01000010.1"/>
</dbReference>
<sequence length="255" mass="27798">MVFDWWTLALQAVNLAILVWLLHRFLYRPVLRVVDARRAEIDGQYAATARAKAEAEALRAEVETERAAIPADRAAALKAATAEAEQAATERLEQAERQAADMLRAGRSTLAEERARAETELRSMAVELGAEIAGRLLADIPAEHRAAIWMHRIESHLAELTEAQRTELVAGTGEGTDGGTRVCVVTDSALPEPVQGDWRARLQAALGTTFAVEFETDDALLAGAELHFPNTVLRFSWRSALAAIRSELAADEHAG</sequence>
<keyword evidence="9 13" id="KW-0066">ATP synthesis</keyword>
<dbReference type="GO" id="GO:0046933">
    <property type="term" value="F:proton-transporting ATP synthase activity, rotational mechanism"/>
    <property type="evidence" value="ECO:0007669"/>
    <property type="project" value="UniProtKB-UniRule"/>
</dbReference>
<evidence type="ECO:0000256" key="11">
    <source>
        <dbReference type="ARBA" id="ARBA00025614"/>
    </source>
</evidence>
<evidence type="ECO:0000256" key="2">
    <source>
        <dbReference type="ARBA" id="ARBA00022448"/>
    </source>
</evidence>
<dbReference type="HAMAP" id="MF_01398">
    <property type="entry name" value="ATP_synth_b_bprime"/>
    <property type="match status" value="1"/>
</dbReference>
<dbReference type="PANTHER" id="PTHR33445:SF2">
    <property type="entry name" value="ATP SYNTHASE SUBUNIT B', CHLOROPLASTIC"/>
    <property type="match status" value="1"/>
</dbReference>
<organism evidence="15 16">
    <name type="scientific">Thalassobaculum fulvum</name>
    <dbReference type="NCBI Taxonomy" id="1633335"/>
    <lineage>
        <taxon>Bacteria</taxon>
        <taxon>Pseudomonadati</taxon>
        <taxon>Pseudomonadota</taxon>
        <taxon>Alphaproteobacteria</taxon>
        <taxon>Rhodospirillales</taxon>
        <taxon>Thalassobaculaceae</taxon>
        <taxon>Thalassobaculum</taxon>
    </lineage>
</organism>
<dbReference type="GO" id="GO:0045259">
    <property type="term" value="C:proton-transporting ATP synthase complex"/>
    <property type="evidence" value="ECO:0007669"/>
    <property type="project" value="UniProtKB-KW"/>
</dbReference>
<keyword evidence="2 13" id="KW-0813">Transport</keyword>
<evidence type="ECO:0000256" key="3">
    <source>
        <dbReference type="ARBA" id="ARBA00022547"/>
    </source>
</evidence>
<feature type="coiled-coil region" evidence="14">
    <location>
        <begin position="48"/>
        <end position="105"/>
    </location>
</feature>
<dbReference type="GO" id="GO:0012505">
    <property type="term" value="C:endomembrane system"/>
    <property type="evidence" value="ECO:0007669"/>
    <property type="project" value="UniProtKB-SubCell"/>
</dbReference>
<keyword evidence="13" id="KW-1003">Cell membrane</keyword>
<keyword evidence="7 13" id="KW-0406">Ion transport</keyword>
<reference evidence="15" key="2">
    <citation type="submission" date="2020-09" db="EMBL/GenBank/DDBJ databases">
        <authorList>
            <person name="Sun Q."/>
            <person name="Kim S."/>
        </authorList>
    </citation>
    <scope>NUCLEOTIDE SEQUENCE</scope>
    <source>
        <strain evidence="15">KCTC 42651</strain>
    </source>
</reference>
<comment type="subcellular location">
    <subcellularLocation>
        <location evidence="13">Cell membrane</location>
        <topology evidence="13">Single-pass membrane protein</topology>
    </subcellularLocation>
    <subcellularLocation>
        <location evidence="12">Endomembrane system</location>
        <topology evidence="12">Single-pass membrane protein</topology>
    </subcellularLocation>
</comment>
<evidence type="ECO:0000256" key="12">
    <source>
        <dbReference type="ARBA" id="ARBA00037847"/>
    </source>
</evidence>
<evidence type="ECO:0000256" key="1">
    <source>
        <dbReference type="ARBA" id="ARBA00005513"/>
    </source>
</evidence>
<evidence type="ECO:0000256" key="13">
    <source>
        <dbReference type="HAMAP-Rule" id="MF_01398"/>
    </source>
</evidence>
<evidence type="ECO:0000256" key="8">
    <source>
        <dbReference type="ARBA" id="ARBA00023136"/>
    </source>
</evidence>
<evidence type="ECO:0000313" key="15">
    <source>
        <dbReference type="EMBL" id="GHD57813.1"/>
    </source>
</evidence>
<evidence type="ECO:0000256" key="10">
    <source>
        <dbReference type="ARBA" id="ARBA00025198"/>
    </source>
</evidence>
<feature type="transmembrane region" description="Helical" evidence="13">
    <location>
        <begin position="6"/>
        <end position="27"/>
    </location>
</feature>
<dbReference type="GO" id="GO:0046961">
    <property type="term" value="F:proton-transporting ATPase activity, rotational mechanism"/>
    <property type="evidence" value="ECO:0007669"/>
    <property type="project" value="TreeGrafter"/>
</dbReference>
<dbReference type="InterPro" id="IPR002146">
    <property type="entry name" value="ATP_synth_b/b'su_bac/chlpt"/>
</dbReference>
<proteinExistence type="inferred from homology"/>
<keyword evidence="6 13" id="KW-1133">Transmembrane helix</keyword>
<comment type="function">
    <text evidence="11">Component of the F(0) channel, it forms part of the peripheral stalk, linking F(1) to F(0). The b'-subunit is a diverged and duplicated form of b found in plants and photosynthetic bacteria.</text>
</comment>
<evidence type="ECO:0000256" key="4">
    <source>
        <dbReference type="ARBA" id="ARBA00022692"/>
    </source>
</evidence>
<evidence type="ECO:0000256" key="7">
    <source>
        <dbReference type="ARBA" id="ARBA00023065"/>
    </source>
</evidence>
<protein>
    <recommendedName>
        <fullName evidence="13">ATP synthase subunit b</fullName>
    </recommendedName>
    <alternativeName>
        <fullName evidence="13">ATP synthase F(0) sector subunit b</fullName>
    </alternativeName>
    <alternativeName>
        <fullName evidence="13">ATPase subunit I</fullName>
    </alternativeName>
    <alternativeName>
        <fullName evidence="13">F-type ATPase subunit b</fullName>
        <shortName evidence="13">F-ATPase subunit b</shortName>
    </alternativeName>
</protein>